<dbReference type="RefSeq" id="WP_123637086.1">
    <property type="nucleotide sequence ID" value="NZ_JBHYFO010000021.1"/>
</dbReference>
<feature type="transmembrane region" description="Helical" evidence="9">
    <location>
        <begin position="331"/>
        <end position="349"/>
    </location>
</feature>
<protein>
    <submittedName>
        <fullName evidence="10">Lipopolysaccharide export system permease protein</fullName>
    </submittedName>
</protein>
<feature type="transmembrane region" description="Helical" evidence="9">
    <location>
        <begin position="98"/>
        <end position="117"/>
    </location>
</feature>
<organism evidence="10 11">
    <name type="scientific">Marinimicrobium koreense</name>
    <dbReference type="NCBI Taxonomy" id="306545"/>
    <lineage>
        <taxon>Bacteria</taxon>
        <taxon>Pseudomonadati</taxon>
        <taxon>Pseudomonadota</taxon>
        <taxon>Gammaproteobacteria</taxon>
        <taxon>Cellvibrionales</taxon>
        <taxon>Cellvibrionaceae</taxon>
        <taxon>Marinimicrobium</taxon>
    </lineage>
</organism>
<evidence type="ECO:0000256" key="1">
    <source>
        <dbReference type="ARBA" id="ARBA00002265"/>
    </source>
</evidence>
<dbReference type="OrthoDB" id="9776227at2"/>
<feature type="transmembrane region" description="Helical" evidence="9">
    <location>
        <begin position="272"/>
        <end position="290"/>
    </location>
</feature>
<evidence type="ECO:0000256" key="2">
    <source>
        <dbReference type="ARBA" id="ARBA00004651"/>
    </source>
</evidence>
<dbReference type="Proteomes" id="UP000273643">
    <property type="component" value="Unassembled WGS sequence"/>
</dbReference>
<comment type="function">
    <text evidence="1">Part of the ABC transporter complex LptBFG involved in the translocation of lipopolysaccharide (LPS) from the inner membrane to the outer membrane.</text>
</comment>
<dbReference type="EMBL" id="RJUK01000001">
    <property type="protein sequence ID" value="ROQ19786.1"/>
    <property type="molecule type" value="Genomic_DNA"/>
</dbReference>
<comment type="similarity">
    <text evidence="3">Belongs to the LptF/LptG family.</text>
</comment>
<dbReference type="PANTHER" id="PTHR33529:SF2">
    <property type="entry name" value="LIPOPOLYSACCHARIDE EXPORT SYSTEM PERMEASE PROTEIN LPTG"/>
    <property type="match status" value="1"/>
</dbReference>
<evidence type="ECO:0000256" key="7">
    <source>
        <dbReference type="ARBA" id="ARBA00023136"/>
    </source>
</evidence>
<dbReference type="PANTHER" id="PTHR33529">
    <property type="entry name" value="SLR0882 PROTEIN-RELATED"/>
    <property type="match status" value="1"/>
</dbReference>
<keyword evidence="6 9" id="KW-1133">Transmembrane helix</keyword>
<feature type="transmembrane region" description="Helical" evidence="9">
    <location>
        <begin position="302"/>
        <end position="319"/>
    </location>
</feature>
<accession>A0A3N1P4M4</accession>
<evidence type="ECO:0000313" key="10">
    <source>
        <dbReference type="EMBL" id="ROQ19786.1"/>
    </source>
</evidence>
<keyword evidence="11" id="KW-1185">Reference proteome</keyword>
<evidence type="ECO:0000313" key="11">
    <source>
        <dbReference type="Proteomes" id="UP000273643"/>
    </source>
</evidence>
<sequence length="353" mass="39315">MRKISRYIARTVFAAIALVLLVVLSLDLIGGFIDEVADLRADYDVSEALIYIALTMPGRIYEYIPYASLIGCLAGLGLLASSSELVVMRAAGVSVVRITWLVLKPVFVFIAIGLVLGEYVTPYTDQVAESRRAVALGGQRALNTERGLWHREGNEFLYFNAVQPNGILHGITRYRFNDERQLEQASYAEQATFQQGYWQEEGVSVTHFEDEGTRVDAYALRRWKTDLTPEILNIIALPPEGLSIRNLVYYVDYLAEQKLENSEYRLAFWEKALQPLATISLVLVAISFIFGPLREVTMGQRIFTGVVFGIAFQLTQSLLGPSSLVFGFPPVLAVLIPIAACAAFGLFLLSRTR</sequence>
<comment type="subcellular location">
    <subcellularLocation>
        <location evidence="2">Cell membrane</location>
        <topology evidence="2">Multi-pass membrane protein</topology>
    </subcellularLocation>
</comment>
<dbReference type="AlphaFoldDB" id="A0A3N1P4M4"/>
<dbReference type="GO" id="GO:0043190">
    <property type="term" value="C:ATP-binding cassette (ABC) transporter complex"/>
    <property type="evidence" value="ECO:0007669"/>
    <property type="project" value="InterPro"/>
</dbReference>
<comment type="subunit">
    <text evidence="8">Component of the lipopolysaccharide transport and assembly complex. The LptBFG transporter is composed of two ATP-binding proteins (LptB) and two transmembrane proteins (LptF and LptG).</text>
</comment>
<evidence type="ECO:0000256" key="5">
    <source>
        <dbReference type="ARBA" id="ARBA00022692"/>
    </source>
</evidence>
<evidence type="ECO:0000256" key="6">
    <source>
        <dbReference type="ARBA" id="ARBA00022989"/>
    </source>
</evidence>
<dbReference type="InterPro" id="IPR005495">
    <property type="entry name" value="LptG/LptF_permease"/>
</dbReference>
<keyword evidence="7 9" id="KW-0472">Membrane</keyword>
<proteinExistence type="inferred from homology"/>
<comment type="caution">
    <text evidence="10">The sequence shown here is derived from an EMBL/GenBank/DDBJ whole genome shotgun (WGS) entry which is preliminary data.</text>
</comment>
<dbReference type="NCBIfam" id="TIGR04408">
    <property type="entry name" value="LptG_lptG"/>
    <property type="match status" value="1"/>
</dbReference>
<keyword evidence="4" id="KW-1003">Cell membrane</keyword>
<evidence type="ECO:0000256" key="8">
    <source>
        <dbReference type="ARBA" id="ARBA00026081"/>
    </source>
</evidence>
<gene>
    <name evidence="10" type="ORF">EDC38_0374</name>
</gene>
<dbReference type="Pfam" id="PF03739">
    <property type="entry name" value="LptF_LptG"/>
    <property type="match status" value="1"/>
</dbReference>
<feature type="transmembrane region" description="Helical" evidence="9">
    <location>
        <begin position="63"/>
        <end position="86"/>
    </location>
</feature>
<feature type="transmembrane region" description="Helical" evidence="9">
    <location>
        <begin position="12"/>
        <end position="33"/>
    </location>
</feature>
<evidence type="ECO:0000256" key="3">
    <source>
        <dbReference type="ARBA" id="ARBA00007725"/>
    </source>
</evidence>
<dbReference type="GO" id="GO:0015920">
    <property type="term" value="P:lipopolysaccharide transport"/>
    <property type="evidence" value="ECO:0007669"/>
    <property type="project" value="TreeGrafter"/>
</dbReference>
<keyword evidence="5 9" id="KW-0812">Transmembrane</keyword>
<reference evidence="10 11" key="1">
    <citation type="submission" date="2018-11" db="EMBL/GenBank/DDBJ databases">
        <title>Genomic Encyclopedia of Type Strains, Phase IV (KMG-IV): sequencing the most valuable type-strain genomes for metagenomic binning, comparative biology and taxonomic classification.</title>
        <authorList>
            <person name="Goeker M."/>
        </authorList>
    </citation>
    <scope>NUCLEOTIDE SEQUENCE [LARGE SCALE GENOMIC DNA]</scope>
    <source>
        <strain evidence="10 11">DSM 16974</strain>
    </source>
</reference>
<dbReference type="GO" id="GO:0055085">
    <property type="term" value="P:transmembrane transport"/>
    <property type="evidence" value="ECO:0007669"/>
    <property type="project" value="InterPro"/>
</dbReference>
<evidence type="ECO:0000256" key="9">
    <source>
        <dbReference type="SAM" id="Phobius"/>
    </source>
</evidence>
<name>A0A3N1P4M4_9GAMM</name>
<evidence type="ECO:0000256" key="4">
    <source>
        <dbReference type="ARBA" id="ARBA00022475"/>
    </source>
</evidence>
<dbReference type="InterPro" id="IPR030923">
    <property type="entry name" value="LptG"/>
</dbReference>